<keyword evidence="4" id="KW-0805">Transcription regulation</keyword>
<feature type="domain" description="Zn(2)-C6 fungal-type" evidence="9">
    <location>
        <begin position="17"/>
        <end position="47"/>
    </location>
</feature>
<dbReference type="Gene3D" id="4.10.240.10">
    <property type="entry name" value="Zn(2)-C6 fungal-type DNA-binding domain"/>
    <property type="match status" value="1"/>
</dbReference>
<dbReference type="VEuPathDB" id="FungiDB:PV08_02769"/>
<evidence type="ECO:0000256" key="5">
    <source>
        <dbReference type="ARBA" id="ARBA00023125"/>
    </source>
</evidence>
<keyword evidence="6" id="KW-0804">Transcription</keyword>
<evidence type="ECO:0000256" key="7">
    <source>
        <dbReference type="ARBA" id="ARBA00023242"/>
    </source>
</evidence>
<dbReference type="GeneID" id="27329852"/>
<evidence type="ECO:0000256" key="3">
    <source>
        <dbReference type="ARBA" id="ARBA00022833"/>
    </source>
</evidence>
<evidence type="ECO:0000313" key="11">
    <source>
        <dbReference type="Proteomes" id="UP000053328"/>
    </source>
</evidence>
<evidence type="ECO:0000259" key="9">
    <source>
        <dbReference type="PROSITE" id="PS50048"/>
    </source>
</evidence>
<dbReference type="GO" id="GO:0003677">
    <property type="term" value="F:DNA binding"/>
    <property type="evidence" value="ECO:0007669"/>
    <property type="project" value="UniProtKB-KW"/>
</dbReference>
<evidence type="ECO:0000256" key="1">
    <source>
        <dbReference type="ARBA" id="ARBA00004123"/>
    </source>
</evidence>
<evidence type="ECO:0000256" key="8">
    <source>
        <dbReference type="SAM" id="MobiDB-lite"/>
    </source>
</evidence>
<dbReference type="Pfam" id="PF04082">
    <property type="entry name" value="Fungal_trans"/>
    <property type="match status" value="1"/>
</dbReference>
<dbReference type="Pfam" id="PF00172">
    <property type="entry name" value="Zn_clus"/>
    <property type="match status" value="1"/>
</dbReference>
<dbReference type="HOGENOM" id="CLU_007003_4_1_1"/>
<dbReference type="CDD" id="cd00067">
    <property type="entry name" value="GAL4"/>
    <property type="match status" value="1"/>
</dbReference>
<keyword evidence="3" id="KW-0862">Zinc</keyword>
<dbReference type="CDD" id="cd12148">
    <property type="entry name" value="fungal_TF_MHR"/>
    <property type="match status" value="1"/>
</dbReference>
<dbReference type="GO" id="GO:0006351">
    <property type="term" value="P:DNA-templated transcription"/>
    <property type="evidence" value="ECO:0007669"/>
    <property type="project" value="InterPro"/>
</dbReference>
<dbReference type="AlphaFoldDB" id="A0A0D1YT70"/>
<feature type="compositionally biased region" description="Polar residues" evidence="8">
    <location>
        <begin position="113"/>
        <end position="124"/>
    </location>
</feature>
<protein>
    <recommendedName>
        <fullName evidence="9">Zn(2)-C6 fungal-type domain-containing protein</fullName>
    </recommendedName>
</protein>
<organism evidence="10 11">
    <name type="scientific">Exophiala spinifera</name>
    <dbReference type="NCBI Taxonomy" id="91928"/>
    <lineage>
        <taxon>Eukaryota</taxon>
        <taxon>Fungi</taxon>
        <taxon>Dikarya</taxon>
        <taxon>Ascomycota</taxon>
        <taxon>Pezizomycotina</taxon>
        <taxon>Eurotiomycetes</taxon>
        <taxon>Chaetothyriomycetidae</taxon>
        <taxon>Chaetothyriales</taxon>
        <taxon>Herpotrichiellaceae</taxon>
        <taxon>Exophiala</taxon>
    </lineage>
</organism>
<dbReference type="InterPro" id="IPR001138">
    <property type="entry name" value="Zn2Cys6_DnaBD"/>
</dbReference>
<name>A0A0D1YT70_9EURO</name>
<sequence>MPPELEPKPKSKHRKSTCAGCRRRKSKCDGKTPKCTTCIAYKDDCHYDKPPSLAYVRSLEEEIQELKLQLRQAKTQAWLSRVGDDSGAAHSHKRRADTFQASAQDEKKPVGTSPVSEAAGSQSSSNFAYRNRQVKWETDISIDDCGSVAFHNSTSPIYQPPSTQPNRSPIPASHPHPQVAGSPQEDQRVRRDLILNANHQKQIEPFAIANGAAKANVPKEISQEMLKYHWCWQHPLFLIVYRPAFTRGMAMVDLNTPEAQDPPYFSETLLKVIHAHCARFLNHDVYQNQYHDVMSRQSSNGGPMSAANFMQRMTDEARFGLGMDILKKPTIATIQALLQQSAREVMFGNASQSWTFAGIAFRMALDMGIHLPSDRLQSFVKSLTAEDIEVRKRLFWSCYTWDKILSLYLGRMPGFTPNTEEVPVNFMDDYSDNELWAPYYGETPRPDVPNAPNYQPCPGYVVSCFRQLCRLCVILNDLMHNIYSPEAAARREMEEEERSTEAKAANEAVFVRISRDLRDWLISLPSHLRINPDQMPSLAPPVHIMSLNLLYHTTVILLHRPVILGARDINAPGTSRSYQMCIQATAAIHDLIMLQANTFGLSHVSYLNAYSAYIAATIAVLRFEREYQPGEDQATAAQKNGLGFLLDVLQKTANAMPALERSNAIIRKRMKAVLDRQKAARTNYSNGSTPPKFTIPTPTSHQMDLAQPTAFQALSNPALAHATFSNPDAAGSFITPMPWQSGIRSSIYSEQAQVLDDFLPAFPGQQFPVGSEHSFGSNEVDSHARTALLGYNLDPHPRLNSGDIDWTFVDSFESHQGRL</sequence>
<comment type="subcellular location">
    <subcellularLocation>
        <location evidence="1">Nucleus</location>
    </subcellularLocation>
</comment>
<proteinExistence type="predicted"/>
<keyword evidence="11" id="KW-1185">Reference proteome</keyword>
<evidence type="ECO:0000256" key="2">
    <source>
        <dbReference type="ARBA" id="ARBA00022723"/>
    </source>
</evidence>
<gene>
    <name evidence="10" type="ORF">PV08_02769</name>
</gene>
<dbReference type="OrthoDB" id="4161332at2759"/>
<evidence type="ECO:0000256" key="4">
    <source>
        <dbReference type="ARBA" id="ARBA00023015"/>
    </source>
</evidence>
<keyword evidence="2" id="KW-0479">Metal-binding</keyword>
<dbReference type="PROSITE" id="PS00463">
    <property type="entry name" value="ZN2_CY6_FUNGAL_1"/>
    <property type="match status" value="1"/>
</dbReference>
<evidence type="ECO:0000256" key="6">
    <source>
        <dbReference type="ARBA" id="ARBA00023163"/>
    </source>
</evidence>
<accession>A0A0D1YT70</accession>
<keyword evidence="5" id="KW-0238">DNA-binding</keyword>
<reference evidence="10 11" key="1">
    <citation type="submission" date="2015-01" db="EMBL/GenBank/DDBJ databases">
        <title>The Genome Sequence of Exophiala spinifera CBS89968.</title>
        <authorList>
            <consortium name="The Broad Institute Genomics Platform"/>
            <person name="Cuomo C."/>
            <person name="de Hoog S."/>
            <person name="Gorbushina A."/>
            <person name="Stielow B."/>
            <person name="Teixiera M."/>
            <person name="Abouelleil A."/>
            <person name="Chapman S.B."/>
            <person name="Priest M."/>
            <person name="Young S.K."/>
            <person name="Wortman J."/>
            <person name="Nusbaum C."/>
            <person name="Birren B."/>
        </authorList>
    </citation>
    <scope>NUCLEOTIDE SEQUENCE [LARGE SCALE GENOMIC DNA]</scope>
    <source>
        <strain evidence="10 11">CBS 89968</strain>
    </source>
</reference>
<evidence type="ECO:0000313" key="10">
    <source>
        <dbReference type="EMBL" id="KIW18481.1"/>
    </source>
</evidence>
<dbReference type="InterPro" id="IPR036864">
    <property type="entry name" value="Zn2-C6_fun-type_DNA-bd_sf"/>
</dbReference>
<dbReference type="SMART" id="SM00066">
    <property type="entry name" value="GAL4"/>
    <property type="match status" value="1"/>
</dbReference>
<dbReference type="InterPro" id="IPR007219">
    <property type="entry name" value="XnlR_reg_dom"/>
</dbReference>
<dbReference type="InterPro" id="IPR051615">
    <property type="entry name" value="Transcr_Regulatory_Elem"/>
</dbReference>
<dbReference type="GO" id="GO:0000981">
    <property type="term" value="F:DNA-binding transcription factor activity, RNA polymerase II-specific"/>
    <property type="evidence" value="ECO:0007669"/>
    <property type="project" value="InterPro"/>
</dbReference>
<dbReference type="SUPFAM" id="SSF57701">
    <property type="entry name" value="Zn2/Cys6 DNA-binding domain"/>
    <property type="match status" value="1"/>
</dbReference>
<dbReference type="EMBL" id="KN847493">
    <property type="protein sequence ID" value="KIW18481.1"/>
    <property type="molecule type" value="Genomic_DNA"/>
</dbReference>
<dbReference type="SMART" id="SM00906">
    <property type="entry name" value="Fungal_trans"/>
    <property type="match status" value="1"/>
</dbReference>
<feature type="region of interest" description="Disordered" evidence="8">
    <location>
        <begin position="84"/>
        <end position="124"/>
    </location>
</feature>
<dbReference type="Proteomes" id="UP000053328">
    <property type="component" value="Unassembled WGS sequence"/>
</dbReference>
<keyword evidence="7" id="KW-0539">Nucleus</keyword>
<feature type="region of interest" description="Disordered" evidence="8">
    <location>
        <begin position="152"/>
        <end position="186"/>
    </location>
</feature>
<dbReference type="PANTHER" id="PTHR31313:SF85">
    <property type="entry name" value="ZN(II)2CYS6 TRANSCRIPTION FACTOR (EUROFUNG)"/>
    <property type="match status" value="1"/>
</dbReference>
<dbReference type="PROSITE" id="PS50048">
    <property type="entry name" value="ZN2_CY6_FUNGAL_2"/>
    <property type="match status" value="1"/>
</dbReference>
<dbReference type="GO" id="GO:0005634">
    <property type="term" value="C:nucleus"/>
    <property type="evidence" value="ECO:0007669"/>
    <property type="project" value="UniProtKB-SubCell"/>
</dbReference>
<dbReference type="GO" id="GO:0008270">
    <property type="term" value="F:zinc ion binding"/>
    <property type="evidence" value="ECO:0007669"/>
    <property type="project" value="InterPro"/>
</dbReference>
<dbReference type="STRING" id="91928.A0A0D1YT70"/>
<dbReference type="RefSeq" id="XP_016238697.1">
    <property type="nucleotide sequence ID" value="XM_016377127.1"/>
</dbReference>
<dbReference type="PANTHER" id="PTHR31313">
    <property type="entry name" value="TY1 ENHANCER ACTIVATOR"/>
    <property type="match status" value="1"/>
</dbReference>